<protein>
    <recommendedName>
        <fullName evidence="9">C2H2-type domain-containing protein</fullName>
    </recommendedName>
</protein>
<sequence>MFSTIPMTPIIWLNLLLCIASDKNETFSLLNLDTGDITHPDISDSFDILDYDNNFEPLFSSEFPSDPSQFIDFTQLSENEDIGSEESKSKTGLVTNAPHLSFSNSYDLFGHTNLELSLGSDMDSYRNAWGDADGELRTNDDNVGYPSIRDAQGETSSSLNPNTDDIITCMHLPGSEQSAIPIYFHQLTLSSDDTSGQHGNAEQSNIDNKHFSDNKHFTDYRGNTIEGSETDKRNYTCHYRGCTLITKNYNEYVAHTKTHGQPFIYECKVPGCGQTFDHKSTFYNHKQMHEPHPQCEDCGKFFINRDGLQKHKKHCQTKSRERSYECPYRGCAMITKSYNEYITHRKTHGQPFIYECKVPDCGRTFDHKSAFHKHKQTHEPHPNANTAANSLLAGMYCVIIRRAAKQNLVSERSYECPYRGCAMITKSYNEYITHRKTHGQPFIYECKVPDCGRTFDHKSAFHKHKQTHESHPQCEDCGKFFVSRDGLQKHKKHCQTKSRERSYECLYRGCTMIAKSYNEYVTHRKTHGQPFTYECRMPGCGQTFHHESSLRSHKQTHESNPQCKGCGKLFASRNTLQNHKKRCSTEFR</sequence>
<keyword evidence="1" id="KW-0479">Metal-binding</keyword>
<accession>A0AAF5Q7M4</accession>
<feature type="signal peptide" evidence="8">
    <location>
        <begin position="1"/>
        <end position="21"/>
    </location>
</feature>
<organism evidence="10 11">
    <name type="scientific">Wuchereria bancrofti</name>
    <dbReference type="NCBI Taxonomy" id="6293"/>
    <lineage>
        <taxon>Eukaryota</taxon>
        <taxon>Metazoa</taxon>
        <taxon>Ecdysozoa</taxon>
        <taxon>Nematoda</taxon>
        <taxon>Chromadorea</taxon>
        <taxon>Rhabditida</taxon>
        <taxon>Spirurina</taxon>
        <taxon>Spiruromorpha</taxon>
        <taxon>Filarioidea</taxon>
        <taxon>Onchocercidae</taxon>
        <taxon>Wuchereria</taxon>
    </lineage>
</organism>
<dbReference type="InterPro" id="IPR050826">
    <property type="entry name" value="Krueppel_C2H2_ZnFinger"/>
</dbReference>
<evidence type="ECO:0000313" key="10">
    <source>
        <dbReference type="Proteomes" id="UP000093561"/>
    </source>
</evidence>
<keyword evidence="5" id="KW-0539">Nucleus</keyword>
<evidence type="ECO:0000256" key="6">
    <source>
        <dbReference type="PROSITE-ProRule" id="PRU00042"/>
    </source>
</evidence>
<dbReference type="Pfam" id="PF00096">
    <property type="entry name" value="zf-C2H2"/>
    <property type="match status" value="5"/>
</dbReference>
<dbReference type="SUPFAM" id="SSF57667">
    <property type="entry name" value="beta-beta-alpha zinc fingers"/>
    <property type="match status" value="4"/>
</dbReference>
<dbReference type="Gene3D" id="3.30.160.60">
    <property type="entry name" value="Classic Zinc Finger"/>
    <property type="match status" value="4"/>
</dbReference>
<evidence type="ECO:0000259" key="9">
    <source>
        <dbReference type="PROSITE" id="PS50157"/>
    </source>
</evidence>
<keyword evidence="3 6" id="KW-0863">Zinc-finger</keyword>
<evidence type="ECO:0000256" key="3">
    <source>
        <dbReference type="ARBA" id="ARBA00022771"/>
    </source>
</evidence>
<reference evidence="10" key="2">
    <citation type="journal article" date="2016" name="Mol. Ecol.">
        <title>Population genomics of the filarial nematode parasite Wuchereria bancrofti from mosquitoes.</title>
        <authorList>
            <person name="Small S.T."/>
            <person name="Reimer L.J."/>
            <person name="Tisch D.J."/>
            <person name="King C.L."/>
            <person name="Christensen B.M."/>
            <person name="Siba P.M."/>
            <person name="Kazura J.W."/>
            <person name="Serre D."/>
            <person name="Zimmerman P.A."/>
        </authorList>
    </citation>
    <scope>NUCLEOTIDE SEQUENCE</scope>
    <source>
        <strain evidence="10">pt0022</strain>
    </source>
</reference>
<feature type="domain" description="C2H2-type" evidence="9">
    <location>
        <begin position="444"/>
        <end position="473"/>
    </location>
</feature>
<dbReference type="PANTHER" id="PTHR24377">
    <property type="entry name" value="IP01015P-RELATED"/>
    <property type="match status" value="1"/>
</dbReference>
<evidence type="ECO:0000256" key="7">
    <source>
        <dbReference type="SAM" id="MobiDB-lite"/>
    </source>
</evidence>
<evidence type="ECO:0000256" key="2">
    <source>
        <dbReference type="ARBA" id="ARBA00022737"/>
    </source>
</evidence>
<keyword evidence="2" id="KW-0677">Repeat</keyword>
<feature type="compositionally biased region" description="Polar residues" evidence="7">
    <location>
        <begin position="193"/>
        <end position="206"/>
    </location>
</feature>
<dbReference type="Proteomes" id="UP000093561">
    <property type="component" value="Unassembled WGS sequence"/>
</dbReference>
<evidence type="ECO:0000256" key="8">
    <source>
        <dbReference type="SAM" id="SignalP"/>
    </source>
</evidence>
<keyword evidence="4" id="KW-0862">Zinc</keyword>
<evidence type="ECO:0000313" key="11">
    <source>
        <dbReference type="WBParaSite" id="mrna-Wban_11044"/>
    </source>
</evidence>
<feature type="region of interest" description="Disordered" evidence="7">
    <location>
        <begin position="193"/>
        <end position="213"/>
    </location>
</feature>
<feature type="domain" description="C2H2-type" evidence="9">
    <location>
        <begin position="472"/>
        <end position="502"/>
    </location>
</feature>
<dbReference type="PROSITE" id="PS00028">
    <property type="entry name" value="ZINC_FINGER_C2H2_1"/>
    <property type="match status" value="4"/>
</dbReference>
<feature type="domain" description="C2H2-type" evidence="9">
    <location>
        <begin position="265"/>
        <end position="294"/>
    </location>
</feature>
<feature type="chain" id="PRO_5042270194" description="C2H2-type domain-containing protein" evidence="8">
    <location>
        <begin position="22"/>
        <end position="588"/>
    </location>
</feature>
<dbReference type="SMART" id="SM00355">
    <property type="entry name" value="ZnF_C2H2"/>
    <property type="match status" value="11"/>
</dbReference>
<name>A0AAF5Q7M4_WUCBA</name>
<dbReference type="InterPro" id="IPR013087">
    <property type="entry name" value="Znf_C2H2_type"/>
</dbReference>
<feature type="domain" description="C2H2-type" evidence="9">
    <location>
        <begin position="354"/>
        <end position="383"/>
    </location>
</feature>
<evidence type="ECO:0000256" key="4">
    <source>
        <dbReference type="ARBA" id="ARBA00022833"/>
    </source>
</evidence>
<feature type="domain" description="C2H2-type" evidence="9">
    <location>
        <begin position="293"/>
        <end position="323"/>
    </location>
</feature>
<proteinExistence type="predicted"/>
<feature type="domain" description="C2H2-type" evidence="9">
    <location>
        <begin position="533"/>
        <end position="562"/>
    </location>
</feature>
<evidence type="ECO:0000256" key="1">
    <source>
        <dbReference type="ARBA" id="ARBA00022723"/>
    </source>
</evidence>
<keyword evidence="8" id="KW-0732">Signal</keyword>
<reference evidence="11" key="3">
    <citation type="submission" date="2024-02" db="UniProtKB">
        <authorList>
            <consortium name="WormBaseParasite"/>
        </authorList>
    </citation>
    <scope>IDENTIFICATION</scope>
    <source>
        <strain evidence="11">pt0022</strain>
    </source>
</reference>
<reference evidence="10" key="1">
    <citation type="submission" date="2015-03" db="EMBL/GenBank/DDBJ databases">
        <title>Wuchereria bancrofti Genome Sequencing Papua New Guinea Strain.</title>
        <authorList>
            <person name="Small S.T."/>
            <person name="Serre D."/>
            <person name="Zimmerman P.A."/>
        </authorList>
    </citation>
    <scope>NUCLEOTIDE SEQUENCE [LARGE SCALE GENOMIC DNA]</scope>
    <source>
        <strain evidence="10">pt0022</strain>
    </source>
</reference>
<dbReference type="WBParaSite" id="mrna-Wban_11044">
    <property type="protein sequence ID" value="mrna-Wban_11044"/>
    <property type="gene ID" value="Wban_11044"/>
</dbReference>
<dbReference type="GO" id="GO:0008270">
    <property type="term" value="F:zinc ion binding"/>
    <property type="evidence" value="ECO:0007669"/>
    <property type="project" value="UniProtKB-KW"/>
</dbReference>
<evidence type="ECO:0000256" key="5">
    <source>
        <dbReference type="ARBA" id="ARBA00023242"/>
    </source>
</evidence>
<dbReference type="PROSITE" id="PS50157">
    <property type="entry name" value="ZINC_FINGER_C2H2_2"/>
    <property type="match status" value="7"/>
</dbReference>
<feature type="domain" description="C2H2-type" evidence="9">
    <location>
        <begin position="561"/>
        <end position="588"/>
    </location>
</feature>
<dbReference type="AlphaFoldDB" id="A0AAF5Q7M4"/>
<dbReference type="InterPro" id="IPR036236">
    <property type="entry name" value="Znf_C2H2_sf"/>
</dbReference>